<dbReference type="AlphaFoldDB" id="A0A4Q9NVC4"/>
<evidence type="ECO:0000313" key="1">
    <source>
        <dbReference type="EMBL" id="TBU65159.1"/>
    </source>
</evidence>
<keyword evidence="2" id="KW-1185">Reference proteome</keyword>
<dbReference type="Gene3D" id="2.60.40.420">
    <property type="entry name" value="Cupredoxins - blue copper proteins"/>
    <property type="match status" value="1"/>
</dbReference>
<dbReference type="OMA" id="HCIAGMV"/>
<evidence type="ECO:0000313" key="2">
    <source>
        <dbReference type="Proteomes" id="UP000292082"/>
    </source>
</evidence>
<proteinExistence type="predicted"/>
<dbReference type="InterPro" id="IPR052953">
    <property type="entry name" value="Ser-rich/MCO-related"/>
</dbReference>
<dbReference type="PANTHER" id="PTHR34883:SF15">
    <property type="entry name" value="EXTRACELLULAR SERINE-RICH PROTEIN"/>
    <property type="match status" value="1"/>
</dbReference>
<dbReference type="SUPFAM" id="SSF49503">
    <property type="entry name" value="Cupredoxins"/>
    <property type="match status" value="1"/>
</dbReference>
<protein>
    <submittedName>
        <fullName evidence="1">Uncharacterized protein</fullName>
    </submittedName>
</protein>
<dbReference type="PANTHER" id="PTHR34883">
    <property type="entry name" value="SERINE-RICH PROTEIN, PUTATIVE-RELATED-RELATED"/>
    <property type="match status" value="1"/>
</dbReference>
<dbReference type="CDD" id="cd00920">
    <property type="entry name" value="Cupredoxin"/>
    <property type="match status" value="1"/>
</dbReference>
<gene>
    <name evidence="1" type="ORF">BD310DRAFT_805678</name>
</gene>
<dbReference type="Proteomes" id="UP000292082">
    <property type="component" value="Unassembled WGS sequence"/>
</dbReference>
<reference evidence="1 2" key="1">
    <citation type="submission" date="2019-01" db="EMBL/GenBank/DDBJ databases">
        <title>Draft genome sequences of three monokaryotic isolates of the white-rot basidiomycete fungus Dichomitus squalens.</title>
        <authorList>
            <consortium name="DOE Joint Genome Institute"/>
            <person name="Lopez S.C."/>
            <person name="Andreopoulos B."/>
            <person name="Pangilinan J."/>
            <person name="Lipzen A."/>
            <person name="Riley R."/>
            <person name="Ahrendt S."/>
            <person name="Ng V."/>
            <person name="Barry K."/>
            <person name="Daum C."/>
            <person name="Grigoriev I.V."/>
            <person name="Hilden K.S."/>
            <person name="Makela M.R."/>
            <person name="de Vries R.P."/>
        </authorList>
    </citation>
    <scope>NUCLEOTIDE SEQUENCE [LARGE SCALE GENOMIC DNA]</scope>
    <source>
        <strain evidence="1 2">CBS 464.89</strain>
    </source>
</reference>
<organism evidence="1 2">
    <name type="scientific">Dichomitus squalens</name>
    <dbReference type="NCBI Taxonomy" id="114155"/>
    <lineage>
        <taxon>Eukaryota</taxon>
        <taxon>Fungi</taxon>
        <taxon>Dikarya</taxon>
        <taxon>Basidiomycota</taxon>
        <taxon>Agaricomycotina</taxon>
        <taxon>Agaricomycetes</taxon>
        <taxon>Polyporales</taxon>
        <taxon>Polyporaceae</taxon>
        <taxon>Dichomitus</taxon>
    </lineage>
</organism>
<sequence length="218" mass="21102">MRFAAPISALAFAVVALAQDQTIHVGNNGTGSGLFFSPQFVNATANSTITFVFDTPSTNHTVAQSSFAKPCEPLANGFDSGYTPGAAGVAAPTWNLTVTDASKPIWFYCAQPTKTHCIAGMVGGINVPAPPATNDGSAFIALATGASSIVQPVPALSGVGAFASAAPSATAPASSGSGSSSGTSSGSSPSSTGNAAAAVGVSGGFVAALAAVFGVALL</sequence>
<dbReference type="EMBL" id="ML145085">
    <property type="protein sequence ID" value="TBU65159.1"/>
    <property type="molecule type" value="Genomic_DNA"/>
</dbReference>
<accession>A0A4Q9NVC4</accession>
<dbReference type="STRING" id="114155.A0A4Q9NVC4"/>
<name>A0A4Q9NVC4_9APHY</name>
<dbReference type="InterPro" id="IPR008972">
    <property type="entry name" value="Cupredoxin"/>
</dbReference>